<comment type="caution">
    <text evidence="1">The sequence shown here is derived from an EMBL/GenBank/DDBJ whole genome shotgun (WGS) entry which is preliminary data.</text>
</comment>
<accession>A0A371G773</accession>
<dbReference type="Proteomes" id="UP000257109">
    <property type="component" value="Unassembled WGS sequence"/>
</dbReference>
<keyword evidence="2" id="KW-1185">Reference proteome</keyword>
<reference evidence="1" key="1">
    <citation type="submission" date="2018-05" db="EMBL/GenBank/DDBJ databases">
        <title>Draft genome of Mucuna pruriens seed.</title>
        <authorList>
            <person name="Nnadi N.E."/>
            <person name="Vos R."/>
            <person name="Hasami M.H."/>
            <person name="Devisetty U.K."/>
            <person name="Aguiy J.C."/>
        </authorList>
    </citation>
    <scope>NUCLEOTIDE SEQUENCE [LARGE SCALE GENOMIC DNA]</scope>
    <source>
        <strain evidence="1">JCA_2017</strain>
    </source>
</reference>
<name>A0A371G773_MUCPR</name>
<proteinExistence type="predicted"/>
<sequence length="101" mass="11226">MVKGFSKMVEKVKVMERMEPNPRVASARSLIVNFSSNNDQQDHNNIVVECFMLRVNRSGLRSSVSSAMVRTSLHSVCRQGLSISSAEDQVTYQGTTGSRQC</sequence>
<feature type="non-terminal residue" evidence="1">
    <location>
        <position position="1"/>
    </location>
</feature>
<protein>
    <submittedName>
        <fullName evidence="1">Uncharacterized protein</fullName>
    </submittedName>
</protein>
<evidence type="ECO:0000313" key="2">
    <source>
        <dbReference type="Proteomes" id="UP000257109"/>
    </source>
</evidence>
<dbReference type="AlphaFoldDB" id="A0A371G773"/>
<organism evidence="1 2">
    <name type="scientific">Mucuna pruriens</name>
    <name type="common">Velvet bean</name>
    <name type="synonym">Dolichos pruriens</name>
    <dbReference type="NCBI Taxonomy" id="157652"/>
    <lineage>
        <taxon>Eukaryota</taxon>
        <taxon>Viridiplantae</taxon>
        <taxon>Streptophyta</taxon>
        <taxon>Embryophyta</taxon>
        <taxon>Tracheophyta</taxon>
        <taxon>Spermatophyta</taxon>
        <taxon>Magnoliopsida</taxon>
        <taxon>eudicotyledons</taxon>
        <taxon>Gunneridae</taxon>
        <taxon>Pentapetalae</taxon>
        <taxon>rosids</taxon>
        <taxon>fabids</taxon>
        <taxon>Fabales</taxon>
        <taxon>Fabaceae</taxon>
        <taxon>Papilionoideae</taxon>
        <taxon>50 kb inversion clade</taxon>
        <taxon>NPAAA clade</taxon>
        <taxon>indigoferoid/millettioid clade</taxon>
        <taxon>Phaseoleae</taxon>
        <taxon>Mucuna</taxon>
    </lineage>
</organism>
<evidence type="ECO:0000313" key="1">
    <source>
        <dbReference type="EMBL" id="RDX86367.1"/>
    </source>
</evidence>
<dbReference type="EMBL" id="QJKJ01006538">
    <property type="protein sequence ID" value="RDX86367.1"/>
    <property type="molecule type" value="Genomic_DNA"/>
</dbReference>
<gene>
    <name evidence="1" type="ORF">CR513_32307</name>
</gene>